<evidence type="ECO:0000313" key="5">
    <source>
        <dbReference type="Proteomes" id="UP000364291"/>
    </source>
</evidence>
<proteinExistence type="inferred from homology"/>
<reference evidence="3 5" key="2">
    <citation type="submission" date="2019-08" db="EMBL/GenBank/DDBJ databases">
        <authorList>
            <person name="Peeters C."/>
        </authorList>
    </citation>
    <scope>NUCLEOTIDE SEQUENCE [LARGE SCALE GENOMIC DNA]</scope>
    <source>
        <strain evidence="3 5">LMG 18089</strain>
    </source>
</reference>
<dbReference type="STRING" id="93218.XM39_18795"/>
<dbReference type="KEGG" id="papi:SG18_18605"/>
<evidence type="ECO:0000313" key="4">
    <source>
        <dbReference type="Proteomes" id="UP000270216"/>
    </source>
</evidence>
<sequence length="208" mass="23529">MFGRFMPTEGKFFELFNQHAACMVAGSRELSAMLNDLPNAEARTVAVQNNEKKADRITHETIDLMHKTFITPFDRDEIHKLISTMDDILDLMEDVATAVWMYDVKSVPSEARTLGEICVKCCERVQSTVALLNDMDRAREILKLCEEIDGLESEADRLLRASLSKLFREESDVKELIKQKAVSELLESVTDKCEDVANIIEGIVLENA</sequence>
<dbReference type="PANTHER" id="PTHR37298:SF1">
    <property type="entry name" value="UPF0111 PROTEIN YKAA"/>
    <property type="match status" value="1"/>
</dbReference>
<organism evidence="3 5">
    <name type="scientific">Pandoraea apista</name>
    <dbReference type="NCBI Taxonomy" id="93218"/>
    <lineage>
        <taxon>Bacteria</taxon>
        <taxon>Pseudomonadati</taxon>
        <taxon>Pseudomonadota</taxon>
        <taxon>Betaproteobacteria</taxon>
        <taxon>Burkholderiales</taxon>
        <taxon>Burkholderiaceae</taxon>
        <taxon>Pandoraea</taxon>
    </lineage>
</organism>
<reference evidence="2 4" key="1">
    <citation type="submission" date="2018-12" db="EMBL/GenBank/DDBJ databases">
        <title>Whole genome sequence of a Pandoraea apista isolate from a patient with cystic fibrosis.</title>
        <authorList>
            <person name="Kenna D.T."/>
            <person name="Turton J.F."/>
        </authorList>
    </citation>
    <scope>NUCLEOTIDE SEQUENCE [LARGE SCALE GENOMIC DNA]</scope>
    <source>
        <strain evidence="2 4">Pa13324</strain>
    </source>
</reference>
<dbReference type="Gene3D" id="1.20.58.220">
    <property type="entry name" value="Phosphate transport system protein phou homolog 2, domain 2"/>
    <property type="match status" value="1"/>
</dbReference>
<dbReference type="InterPro" id="IPR038078">
    <property type="entry name" value="PhoU-like_sf"/>
</dbReference>
<evidence type="ECO:0000256" key="1">
    <source>
        <dbReference type="ARBA" id="ARBA00008591"/>
    </source>
</evidence>
<keyword evidence="4" id="KW-1185">Reference proteome</keyword>
<name>A0A0B5FG22_9BURK</name>
<dbReference type="Proteomes" id="UP000364291">
    <property type="component" value="Unassembled WGS sequence"/>
</dbReference>
<protein>
    <submittedName>
        <fullName evidence="2">DUF47 domain-containing protein</fullName>
    </submittedName>
    <submittedName>
        <fullName evidence="3">Phosphate transport regulator</fullName>
    </submittedName>
</protein>
<dbReference type="OrthoDB" id="9797568at2"/>
<dbReference type="Pfam" id="PF01865">
    <property type="entry name" value="PhoU_div"/>
    <property type="match status" value="1"/>
</dbReference>
<evidence type="ECO:0000313" key="3">
    <source>
        <dbReference type="EMBL" id="VVG73443.1"/>
    </source>
</evidence>
<evidence type="ECO:0000313" key="2">
    <source>
        <dbReference type="EMBL" id="RSK82873.1"/>
    </source>
</evidence>
<dbReference type="InterPro" id="IPR018445">
    <property type="entry name" value="Put_Phosphate_transp_reg"/>
</dbReference>
<dbReference type="EMBL" id="CABPSX010000011">
    <property type="protein sequence ID" value="VVG73443.1"/>
    <property type="molecule type" value="Genomic_DNA"/>
</dbReference>
<dbReference type="PANTHER" id="PTHR37298">
    <property type="entry name" value="UPF0111 PROTEIN YKAA"/>
    <property type="match status" value="1"/>
</dbReference>
<dbReference type="RefSeq" id="WP_010803803.1">
    <property type="nucleotide sequence ID" value="NZ_CABPSX010000011.1"/>
</dbReference>
<dbReference type="SUPFAM" id="SSF109755">
    <property type="entry name" value="PhoU-like"/>
    <property type="match status" value="1"/>
</dbReference>
<dbReference type="GeneID" id="47014537"/>
<comment type="similarity">
    <text evidence="1">Belongs to the UPF0111 family.</text>
</comment>
<accession>A0A0B5FG22</accession>
<gene>
    <name evidence="2" type="ORF">EJE83_08835</name>
    <name evidence="3" type="ORF">PAP18089_04452</name>
</gene>
<dbReference type="Proteomes" id="UP000270216">
    <property type="component" value="Unassembled WGS sequence"/>
</dbReference>
<dbReference type="AlphaFoldDB" id="A0A0B5FG22"/>
<dbReference type="EMBL" id="RWHX01000011">
    <property type="protein sequence ID" value="RSK82873.1"/>
    <property type="molecule type" value="Genomic_DNA"/>
</dbReference>
<dbReference type="InterPro" id="IPR052912">
    <property type="entry name" value="UPF0111_domain"/>
</dbReference>